<dbReference type="Proteomes" id="UP000887580">
    <property type="component" value="Unplaced"/>
</dbReference>
<reference evidence="2" key="1">
    <citation type="submission" date="2022-11" db="UniProtKB">
        <authorList>
            <consortium name="WormBaseParasite"/>
        </authorList>
    </citation>
    <scope>IDENTIFICATION</scope>
</reference>
<protein>
    <submittedName>
        <fullName evidence="2">Uncharacterized protein</fullName>
    </submittedName>
</protein>
<organism evidence="1 2">
    <name type="scientific">Panagrolaimus sp. PS1159</name>
    <dbReference type="NCBI Taxonomy" id="55785"/>
    <lineage>
        <taxon>Eukaryota</taxon>
        <taxon>Metazoa</taxon>
        <taxon>Ecdysozoa</taxon>
        <taxon>Nematoda</taxon>
        <taxon>Chromadorea</taxon>
        <taxon>Rhabditida</taxon>
        <taxon>Tylenchina</taxon>
        <taxon>Panagrolaimomorpha</taxon>
        <taxon>Panagrolaimoidea</taxon>
        <taxon>Panagrolaimidae</taxon>
        <taxon>Panagrolaimus</taxon>
    </lineage>
</organism>
<evidence type="ECO:0000313" key="1">
    <source>
        <dbReference type="Proteomes" id="UP000887580"/>
    </source>
</evidence>
<sequence>MSETQQIDENNNNYVRNETNDDSHVLHRTPISANVRFTVALKVLISLGLSICFCQGLLYPSATFYHFFAAAFIISITFFCFQRIRIHSSALTRQKRAFFDESNVLETPLLP</sequence>
<name>A0AC35EQK7_9BILA</name>
<evidence type="ECO:0000313" key="2">
    <source>
        <dbReference type="WBParaSite" id="PS1159_v2.g10034.t1"/>
    </source>
</evidence>
<accession>A0AC35EQK7</accession>
<dbReference type="WBParaSite" id="PS1159_v2.g10034.t1">
    <property type="protein sequence ID" value="PS1159_v2.g10034.t1"/>
    <property type="gene ID" value="PS1159_v2.g10034"/>
</dbReference>
<proteinExistence type="predicted"/>